<evidence type="ECO:0000313" key="6">
    <source>
        <dbReference type="EMBL" id="KAL0579246.1"/>
    </source>
</evidence>
<feature type="region of interest" description="Disordered" evidence="4">
    <location>
        <begin position="387"/>
        <end position="439"/>
    </location>
</feature>
<proteinExistence type="inferred from homology"/>
<name>A0ABR3FV83_9AGAR</name>
<evidence type="ECO:0000259" key="5">
    <source>
        <dbReference type="PROSITE" id="PS51344"/>
    </source>
</evidence>
<feature type="compositionally biased region" description="Basic and acidic residues" evidence="4">
    <location>
        <begin position="420"/>
        <end position="429"/>
    </location>
</feature>
<evidence type="ECO:0000256" key="2">
    <source>
        <dbReference type="ARBA" id="ARBA00023015"/>
    </source>
</evidence>
<dbReference type="InterPro" id="IPR024550">
    <property type="entry name" value="TFIIEa/SarR/Rpc3_HTH_dom"/>
</dbReference>
<gene>
    <name evidence="6" type="ORF">V5O48_002750</name>
</gene>
<dbReference type="PROSITE" id="PS51344">
    <property type="entry name" value="HTH_TFE_IIE"/>
    <property type="match status" value="1"/>
</dbReference>
<dbReference type="SMART" id="SM00531">
    <property type="entry name" value="TFIIE"/>
    <property type="match status" value="1"/>
</dbReference>
<dbReference type="PANTHER" id="PTHR13097:SF7">
    <property type="entry name" value="GENERAL TRANSCRIPTION FACTOR IIE SUBUNIT 1"/>
    <property type="match status" value="1"/>
</dbReference>
<dbReference type="EMBL" id="JBAHYK010000066">
    <property type="protein sequence ID" value="KAL0579246.1"/>
    <property type="molecule type" value="Genomic_DNA"/>
</dbReference>
<evidence type="ECO:0000256" key="4">
    <source>
        <dbReference type="SAM" id="MobiDB-lite"/>
    </source>
</evidence>
<comment type="similarity">
    <text evidence="1">Belongs to the TFIIE alpha subunit family.</text>
</comment>
<organism evidence="6 7">
    <name type="scientific">Marasmius crinis-equi</name>
    <dbReference type="NCBI Taxonomy" id="585013"/>
    <lineage>
        <taxon>Eukaryota</taxon>
        <taxon>Fungi</taxon>
        <taxon>Dikarya</taxon>
        <taxon>Basidiomycota</taxon>
        <taxon>Agaricomycotina</taxon>
        <taxon>Agaricomycetes</taxon>
        <taxon>Agaricomycetidae</taxon>
        <taxon>Agaricales</taxon>
        <taxon>Marasmiineae</taxon>
        <taxon>Marasmiaceae</taxon>
        <taxon>Marasmius</taxon>
    </lineage>
</organism>
<dbReference type="Pfam" id="PF02002">
    <property type="entry name" value="TFIIE_alpha"/>
    <property type="match status" value="1"/>
</dbReference>
<dbReference type="InterPro" id="IPR039997">
    <property type="entry name" value="TFE"/>
</dbReference>
<accession>A0ABR3FV83</accession>
<evidence type="ECO:0000313" key="7">
    <source>
        <dbReference type="Proteomes" id="UP001465976"/>
    </source>
</evidence>
<dbReference type="InterPro" id="IPR002853">
    <property type="entry name" value="TFIIE_asu"/>
</dbReference>
<feature type="domain" description="HTH TFE/IIEalpha-type" evidence="5">
    <location>
        <begin position="10"/>
        <end position="101"/>
    </location>
</feature>
<sequence length="521" mass="57754">MSTPEEREVLKCLVQQVSRAFYEPRYTIILDQLARHPVLKDDDLASRMGLQPKELNKVIAVLSNDSLVRVYRQNELKEGAQRAVGKQYYYIDYAHFCNVVKWRIAKMHHKIDNTLRNVQFSCRLLHELELTSLLQELDNKGYICLQCKQSYTPLDVDKLMDFQRGILVCEICHAEVVDNENAENVQGSEDRMSRFNHQMRFILGGLKQTESMVLPPFDAAAWIKTNLVMRDSGDANQAGGGLKIAGSGPSATRDDGIGVVISDDKDEATRRMERDAQAEIKRQQNALPAWHLKSTISGDLTALGVKESARAEAVAALQESISSSNDEILRGLGIMGARPTNGAHGNHSTPLLSVEQDVKPTVNHEADYYEQYYASLAASAAASAVATPSGLSAPGSSDFDNLEEEEDKKPSIEYLNSLNDYRKRSRSQEDVGSSGKTKQVKVEEVAIRANGNGIVMNGDVHMGTTTVQATNGVAAAAEDPVVYVNGSQKRFSEVTEEDHELMTPEEYTAYFDILQNQAEVY</sequence>
<dbReference type="Gene3D" id="3.30.40.10">
    <property type="entry name" value="Zinc/RING finger domain, C3HC4 (zinc finger)"/>
    <property type="match status" value="1"/>
</dbReference>
<reference evidence="6 7" key="1">
    <citation type="submission" date="2024-02" db="EMBL/GenBank/DDBJ databases">
        <title>A draft genome for the cacao thread blight pathogen Marasmius crinis-equi.</title>
        <authorList>
            <person name="Cohen S.P."/>
            <person name="Baruah I.K."/>
            <person name="Amoako-Attah I."/>
            <person name="Bukari Y."/>
            <person name="Meinhardt L.W."/>
            <person name="Bailey B.A."/>
        </authorList>
    </citation>
    <scope>NUCLEOTIDE SEQUENCE [LARGE SCALE GENOMIC DNA]</scope>
    <source>
        <strain evidence="6 7">GH-76</strain>
    </source>
</reference>
<keyword evidence="7" id="KW-1185">Reference proteome</keyword>
<dbReference type="InterPro" id="IPR017919">
    <property type="entry name" value="TFIIE/TFIIEa_HTH"/>
</dbReference>
<evidence type="ECO:0000256" key="3">
    <source>
        <dbReference type="ARBA" id="ARBA00023163"/>
    </source>
</evidence>
<protein>
    <recommendedName>
        <fullName evidence="5">HTH TFE/IIEalpha-type domain-containing protein</fullName>
    </recommendedName>
</protein>
<dbReference type="InterPro" id="IPR013083">
    <property type="entry name" value="Znf_RING/FYVE/PHD"/>
</dbReference>
<dbReference type="SUPFAM" id="SSF57783">
    <property type="entry name" value="Zinc beta-ribbon"/>
    <property type="match status" value="1"/>
</dbReference>
<keyword evidence="3" id="KW-0804">Transcription</keyword>
<comment type="caution">
    <text evidence="6">The sequence shown here is derived from an EMBL/GenBank/DDBJ whole genome shotgun (WGS) entry which is preliminary data.</text>
</comment>
<evidence type="ECO:0000256" key="1">
    <source>
        <dbReference type="ARBA" id="ARBA00008947"/>
    </source>
</evidence>
<dbReference type="Proteomes" id="UP001465976">
    <property type="component" value="Unassembled WGS sequence"/>
</dbReference>
<keyword evidence="2" id="KW-0805">Transcription regulation</keyword>
<dbReference type="PANTHER" id="PTHR13097">
    <property type="entry name" value="TRANSCRIPTION INITIATION FACTOR IIE, ALPHA SUBUNIT"/>
    <property type="match status" value="1"/>
</dbReference>